<evidence type="ECO:0000313" key="2">
    <source>
        <dbReference type="Proteomes" id="UP000805193"/>
    </source>
</evidence>
<feature type="non-terminal residue" evidence="1">
    <location>
        <position position="1"/>
    </location>
</feature>
<organism evidence="1 2">
    <name type="scientific">Ixodes persulcatus</name>
    <name type="common">Taiga tick</name>
    <dbReference type="NCBI Taxonomy" id="34615"/>
    <lineage>
        <taxon>Eukaryota</taxon>
        <taxon>Metazoa</taxon>
        <taxon>Ecdysozoa</taxon>
        <taxon>Arthropoda</taxon>
        <taxon>Chelicerata</taxon>
        <taxon>Arachnida</taxon>
        <taxon>Acari</taxon>
        <taxon>Parasitiformes</taxon>
        <taxon>Ixodida</taxon>
        <taxon>Ixodoidea</taxon>
        <taxon>Ixodidae</taxon>
        <taxon>Ixodinae</taxon>
        <taxon>Ixodes</taxon>
    </lineage>
</organism>
<dbReference type="Proteomes" id="UP000805193">
    <property type="component" value="Unassembled WGS sequence"/>
</dbReference>
<name>A0AC60PIX9_IXOPE</name>
<accession>A0AC60PIX9</accession>
<sequence length="50" mass="5723">MGKLVNLWLFGPLAVRLGPSQRQEVSEKSLSLSTHMPTEFVRKPRRLAYP</sequence>
<feature type="non-terminal residue" evidence="1">
    <location>
        <position position="50"/>
    </location>
</feature>
<protein>
    <submittedName>
        <fullName evidence="1">Uncharacterized protein</fullName>
    </submittedName>
</protein>
<keyword evidence="2" id="KW-1185">Reference proteome</keyword>
<proteinExistence type="predicted"/>
<evidence type="ECO:0000313" key="1">
    <source>
        <dbReference type="EMBL" id="KAG0420158.1"/>
    </source>
</evidence>
<dbReference type="EMBL" id="JABSTQ010010536">
    <property type="protein sequence ID" value="KAG0420158.1"/>
    <property type="molecule type" value="Genomic_DNA"/>
</dbReference>
<reference evidence="1 2" key="1">
    <citation type="journal article" date="2020" name="Cell">
        <title>Large-Scale Comparative Analyses of Tick Genomes Elucidate Their Genetic Diversity and Vector Capacities.</title>
        <authorList>
            <consortium name="Tick Genome and Microbiome Consortium (TIGMIC)"/>
            <person name="Jia N."/>
            <person name="Wang J."/>
            <person name="Shi W."/>
            <person name="Du L."/>
            <person name="Sun Y."/>
            <person name="Zhan W."/>
            <person name="Jiang J.F."/>
            <person name="Wang Q."/>
            <person name="Zhang B."/>
            <person name="Ji P."/>
            <person name="Bell-Sakyi L."/>
            <person name="Cui X.M."/>
            <person name="Yuan T.T."/>
            <person name="Jiang B.G."/>
            <person name="Yang W.F."/>
            <person name="Lam T.T."/>
            <person name="Chang Q.C."/>
            <person name="Ding S.J."/>
            <person name="Wang X.J."/>
            <person name="Zhu J.G."/>
            <person name="Ruan X.D."/>
            <person name="Zhao L."/>
            <person name="Wei J.T."/>
            <person name="Ye R.Z."/>
            <person name="Que T.C."/>
            <person name="Du C.H."/>
            <person name="Zhou Y.H."/>
            <person name="Cheng J.X."/>
            <person name="Dai P.F."/>
            <person name="Guo W.B."/>
            <person name="Han X.H."/>
            <person name="Huang E.J."/>
            <person name="Li L.F."/>
            <person name="Wei W."/>
            <person name="Gao Y.C."/>
            <person name="Liu J.Z."/>
            <person name="Shao H.Z."/>
            <person name="Wang X."/>
            <person name="Wang C.C."/>
            <person name="Yang T.C."/>
            <person name="Huo Q.B."/>
            <person name="Li W."/>
            <person name="Chen H.Y."/>
            <person name="Chen S.E."/>
            <person name="Zhou L.G."/>
            <person name="Ni X.B."/>
            <person name="Tian J.H."/>
            <person name="Sheng Y."/>
            <person name="Liu T."/>
            <person name="Pan Y.S."/>
            <person name="Xia L.Y."/>
            <person name="Li J."/>
            <person name="Zhao F."/>
            <person name="Cao W.C."/>
        </authorList>
    </citation>
    <scope>NUCLEOTIDE SEQUENCE [LARGE SCALE GENOMIC DNA]</scope>
    <source>
        <strain evidence="1">Iper-2018</strain>
    </source>
</reference>
<gene>
    <name evidence="1" type="ORF">HPB47_003635</name>
</gene>
<comment type="caution">
    <text evidence="1">The sequence shown here is derived from an EMBL/GenBank/DDBJ whole genome shotgun (WGS) entry which is preliminary data.</text>
</comment>